<gene>
    <name evidence="1" type="ORF">SAMN04488125_101407</name>
</gene>
<dbReference type="InterPro" id="IPR011989">
    <property type="entry name" value="ARM-like"/>
</dbReference>
<dbReference type="EMBL" id="FOSV01000001">
    <property type="protein sequence ID" value="SFK36493.1"/>
    <property type="molecule type" value="Genomic_DNA"/>
</dbReference>
<evidence type="ECO:0000313" key="1">
    <source>
        <dbReference type="EMBL" id="SFK36493.1"/>
    </source>
</evidence>
<dbReference type="RefSeq" id="WP_091941407.1">
    <property type="nucleotide sequence ID" value="NZ_FOSV01000001.1"/>
</dbReference>
<organism evidence="1 2">
    <name type="scientific">Methylorubrum salsuginis</name>
    <dbReference type="NCBI Taxonomy" id="414703"/>
    <lineage>
        <taxon>Bacteria</taxon>
        <taxon>Pseudomonadati</taxon>
        <taxon>Pseudomonadota</taxon>
        <taxon>Alphaproteobacteria</taxon>
        <taxon>Hyphomicrobiales</taxon>
        <taxon>Methylobacteriaceae</taxon>
        <taxon>Methylorubrum</taxon>
    </lineage>
</organism>
<dbReference type="Proteomes" id="UP000198804">
    <property type="component" value="Unassembled WGS sequence"/>
</dbReference>
<evidence type="ECO:0000313" key="2">
    <source>
        <dbReference type="Proteomes" id="UP000198804"/>
    </source>
</evidence>
<dbReference type="OrthoDB" id="7364954at2"/>
<name>A0A1I3YXD8_9HYPH</name>
<protein>
    <submittedName>
        <fullName evidence="1">Uncharacterized protein</fullName>
    </submittedName>
</protein>
<reference evidence="2" key="1">
    <citation type="submission" date="2016-10" db="EMBL/GenBank/DDBJ databases">
        <authorList>
            <person name="Varghese N."/>
            <person name="Submissions S."/>
        </authorList>
    </citation>
    <scope>NUCLEOTIDE SEQUENCE [LARGE SCALE GENOMIC DNA]</scope>
    <source>
        <strain evidence="2">CGMCC 1.6474</strain>
    </source>
</reference>
<dbReference type="STRING" id="414703.SAMN04488125_101407"/>
<accession>A0A1I3YXD8</accession>
<dbReference type="AlphaFoldDB" id="A0A1I3YXD8"/>
<keyword evidence="2" id="KW-1185">Reference proteome</keyword>
<dbReference type="SUPFAM" id="SSF48371">
    <property type="entry name" value="ARM repeat"/>
    <property type="match status" value="1"/>
</dbReference>
<sequence>MSLPASIRAILERLRHRGVEVEATSEACWAEPSRQNEVDTGEAERESGGPALPEALVLRLVRVGSGLARGSLHQAELDAVLSGLTALPSDAVAVAEATVAQCILRGHHESGRIPTTPRTSRAADLARLRATPGLERLFVFHPDGYVREAALRALDGPVRTSFEVATLVYRLNDWARPVRAAARDCAVRVFPQTGAEVLVDALIALFHRMPAWQRWQEDQAATQPIIGGLMARPDVCAWLVAHLRTARTGRMGGTLRRACQWPGLDPDLPDLARHAALPSVRAWALRFLIEGRATWPEGTRREWVDKRYGLTRRVRVIGERRLAPTSDLKALIEMGAEDRSGAVRRVAADGLAVHRATLAEPMHALVERLADDKSPSVRWRAAFILKERAAR</sequence>
<proteinExistence type="predicted"/>
<dbReference type="InterPro" id="IPR016024">
    <property type="entry name" value="ARM-type_fold"/>
</dbReference>
<dbReference type="Gene3D" id="1.25.10.10">
    <property type="entry name" value="Leucine-rich Repeat Variant"/>
    <property type="match status" value="1"/>
</dbReference>